<feature type="compositionally biased region" description="Basic residues" evidence="1">
    <location>
        <begin position="571"/>
        <end position="582"/>
    </location>
</feature>
<feature type="region of interest" description="Disordered" evidence="1">
    <location>
        <begin position="570"/>
        <end position="593"/>
    </location>
</feature>
<comment type="caution">
    <text evidence="2">The sequence shown here is derived from an EMBL/GenBank/DDBJ whole genome shotgun (WGS) entry which is preliminary data.</text>
</comment>
<dbReference type="EMBL" id="LSSL01002861">
    <property type="protein sequence ID" value="OLY81014.1"/>
    <property type="molecule type" value="Genomic_DNA"/>
</dbReference>
<gene>
    <name evidence="2" type="ORF">AYI68_g4884</name>
</gene>
<evidence type="ECO:0000313" key="2">
    <source>
        <dbReference type="EMBL" id="OLY81014.1"/>
    </source>
</evidence>
<organism evidence="2 3">
    <name type="scientific">Smittium mucronatum</name>
    <dbReference type="NCBI Taxonomy" id="133383"/>
    <lineage>
        <taxon>Eukaryota</taxon>
        <taxon>Fungi</taxon>
        <taxon>Fungi incertae sedis</taxon>
        <taxon>Zoopagomycota</taxon>
        <taxon>Kickxellomycotina</taxon>
        <taxon>Harpellomycetes</taxon>
        <taxon>Harpellales</taxon>
        <taxon>Legeriomycetaceae</taxon>
        <taxon>Smittium</taxon>
    </lineage>
</organism>
<feature type="compositionally biased region" description="Polar residues" evidence="1">
    <location>
        <begin position="607"/>
        <end position="619"/>
    </location>
</feature>
<feature type="compositionally biased region" description="Polar residues" evidence="1">
    <location>
        <begin position="203"/>
        <end position="217"/>
    </location>
</feature>
<feature type="region of interest" description="Disordered" evidence="1">
    <location>
        <begin position="140"/>
        <end position="280"/>
    </location>
</feature>
<feature type="compositionally biased region" description="Polar residues" evidence="1">
    <location>
        <begin position="250"/>
        <end position="273"/>
    </location>
</feature>
<sequence length="648" mass="74581">MQDDIINIIKELSDKVNAIYMEKERQSTHQKQTVELQDLTYDDPNSRIRASLVEVEGYTELLRAIQSMAKNMESTLVGYQILLAQITRPLDQYFHNQLRRGRVLNESDEDIEIINITRIMISDLASKITQNRMENFHKTMDLPGKEPHLSEPSNKPLIDEEKLETLIAARKPAERRKGTFKTPFCQRQQQAFREASATAPKRQATSNNTGHTKNANQVERKESRKFHQRSKNQSSHLGKAYKTGVDKSNHWSGIQDTVQEIRTSPTYGKSSPPQDKDEKRCSQYYYKRGKLNFSKENDRASKRPIQCVLQSSIHYYQENRISTVCFRIKNAEQVCGRPLVQNGNDEDNMSHVAQKGLYDIDEIEGTQGKDQGPSRKRGKANKGSKLFIEEYGKLHWQSTSNLDSYLSWKIDVKKTSGTEEKGFIEIQFMDIDSEARQSIHTQTYVVARSPFEIHHPHQLQRVMENIICFETTANTWMLNKGLHEQSVSAGVNQEVWWNCLEGSPRNIREIMEILLSKKYETDSCVCPDIHQPSRCTESHDGPNRVVAGLSKVQGNKHKIWSTRRGPICLGKKQKGNNKKNKERKPNFDADNPSFELCSMVPGRSELYSSASNENRSNRGYTRPEKRKITFERQQGMASDSMENQWCPV</sequence>
<keyword evidence="3" id="KW-1185">Reference proteome</keyword>
<feature type="region of interest" description="Disordered" evidence="1">
    <location>
        <begin position="607"/>
        <end position="627"/>
    </location>
</feature>
<reference evidence="2 3" key="1">
    <citation type="journal article" date="2016" name="Mol. Biol. Evol.">
        <title>Genome-Wide Survey of Gut Fungi (Harpellales) Reveals the First Horizontally Transferred Ubiquitin Gene from a Mosquito Host.</title>
        <authorList>
            <person name="Wang Y."/>
            <person name="White M.M."/>
            <person name="Kvist S."/>
            <person name="Moncalvo J.M."/>
        </authorList>
    </citation>
    <scope>NUCLEOTIDE SEQUENCE [LARGE SCALE GENOMIC DNA]</scope>
    <source>
        <strain evidence="2 3">ALG-7-W6</strain>
    </source>
</reference>
<dbReference type="Proteomes" id="UP000187455">
    <property type="component" value="Unassembled WGS sequence"/>
</dbReference>
<protein>
    <submittedName>
        <fullName evidence="2">Uncharacterized protein</fullName>
    </submittedName>
</protein>
<evidence type="ECO:0000313" key="3">
    <source>
        <dbReference type="Proteomes" id="UP000187455"/>
    </source>
</evidence>
<evidence type="ECO:0000256" key="1">
    <source>
        <dbReference type="SAM" id="MobiDB-lite"/>
    </source>
</evidence>
<dbReference type="AlphaFoldDB" id="A0A1R0GVT5"/>
<accession>A0A1R0GVT5</accession>
<name>A0A1R0GVT5_9FUNG</name>
<proteinExistence type="predicted"/>
<feature type="compositionally biased region" description="Basic and acidic residues" evidence="1">
    <location>
        <begin position="140"/>
        <end position="149"/>
    </location>
</feature>